<dbReference type="SUPFAM" id="SSF142338">
    <property type="entry name" value="CofD-like"/>
    <property type="match status" value="1"/>
</dbReference>
<evidence type="ECO:0000313" key="1">
    <source>
        <dbReference type="EMBL" id="KNC83920.1"/>
    </source>
</evidence>
<protein>
    <submittedName>
        <fullName evidence="1">Uncharacterized protein</fullName>
    </submittedName>
</protein>
<evidence type="ECO:0000313" key="2">
    <source>
        <dbReference type="Proteomes" id="UP000054560"/>
    </source>
</evidence>
<feature type="non-terminal residue" evidence="1">
    <location>
        <position position="1"/>
    </location>
</feature>
<dbReference type="PANTHER" id="PTHR31240:SF0">
    <property type="entry name" value="MATERNAL EFFECT EMBRYO ARREST 18"/>
    <property type="match status" value="1"/>
</dbReference>
<dbReference type="Proteomes" id="UP000054560">
    <property type="component" value="Unassembled WGS sequence"/>
</dbReference>
<sequence length="425" mass="46784">VKDPSIVVFSGGTAFNGVCREMSRLSNNVAYIMPVSDDGGSTKEIIRVLGGPAIGDVRSRCLRLSDTSTYESRAVQRILGHRLTSESKALARAEFYTVLEGEHVEWAGISDSYKQIIKSYLVNFHQNILKNGFDNEPFDYRNGAIGNFFFTGSRIFFRSMEAAIFLYSRVSGIHVNTAVIPCIRTNSRVVLGAECMDGSVIRGQSMISHPPYKANSQLVDKDDHRPLESPIRRVYYMTNDGSGHSQLHLQANPAATKRINKCQALVYGMGSFYTSILPNLVLCGMGSAISASDAPKVFLVNGCLDRETFGMTVADMITSIANALNGNLGNGEDPEGLENEGSVHRKILSHPVKSYVTHVLIPEKSTVPVEVEQLKNNFGVKVLYIPSQMGKPYFDGPSLMQALNSLIERPNIEEFVTSVLHKTYL</sequence>
<dbReference type="eggNOG" id="ENOG502QUXN">
    <property type="taxonomic scope" value="Eukaryota"/>
</dbReference>
<dbReference type="GeneID" id="25904359"/>
<dbReference type="GO" id="GO:0043743">
    <property type="term" value="F:LPPG:FO 2-phospho-L-lactate transferase activity"/>
    <property type="evidence" value="ECO:0007669"/>
    <property type="project" value="InterPro"/>
</dbReference>
<proteinExistence type="predicted"/>
<dbReference type="OrthoDB" id="10267139at2759"/>
<dbReference type="InterPro" id="IPR038136">
    <property type="entry name" value="CofD-like_dom_sf"/>
</dbReference>
<organism evidence="1 2">
    <name type="scientific">Sphaeroforma arctica JP610</name>
    <dbReference type="NCBI Taxonomy" id="667725"/>
    <lineage>
        <taxon>Eukaryota</taxon>
        <taxon>Ichthyosporea</taxon>
        <taxon>Ichthyophonida</taxon>
        <taxon>Sphaeroforma</taxon>
    </lineage>
</organism>
<dbReference type="CDD" id="cd07187">
    <property type="entry name" value="YvcK_like"/>
    <property type="match status" value="1"/>
</dbReference>
<dbReference type="Gene3D" id="3.40.50.10680">
    <property type="entry name" value="CofD-like domains"/>
    <property type="match status" value="1"/>
</dbReference>
<dbReference type="AlphaFoldDB" id="A0A0L0G4D3"/>
<name>A0A0L0G4D3_9EUKA</name>
<dbReference type="PANTHER" id="PTHR31240">
    <property type="entry name" value="MATERNAL EFFECT EMBRYO ARREST 18"/>
    <property type="match status" value="1"/>
</dbReference>
<dbReference type="RefSeq" id="XP_014157822.1">
    <property type="nucleotide sequence ID" value="XM_014302347.1"/>
</dbReference>
<dbReference type="EMBL" id="KQ241801">
    <property type="protein sequence ID" value="KNC83920.1"/>
    <property type="molecule type" value="Genomic_DNA"/>
</dbReference>
<keyword evidence="2" id="KW-1185">Reference proteome</keyword>
<reference evidence="1 2" key="1">
    <citation type="submission" date="2011-02" db="EMBL/GenBank/DDBJ databases">
        <title>The Genome Sequence of Sphaeroforma arctica JP610.</title>
        <authorList>
            <consortium name="The Broad Institute Genome Sequencing Platform"/>
            <person name="Russ C."/>
            <person name="Cuomo C."/>
            <person name="Young S.K."/>
            <person name="Zeng Q."/>
            <person name="Gargeya S."/>
            <person name="Alvarado L."/>
            <person name="Berlin A."/>
            <person name="Chapman S.B."/>
            <person name="Chen Z."/>
            <person name="Freedman E."/>
            <person name="Gellesch M."/>
            <person name="Goldberg J."/>
            <person name="Griggs A."/>
            <person name="Gujja S."/>
            <person name="Heilman E."/>
            <person name="Heiman D."/>
            <person name="Howarth C."/>
            <person name="Mehta T."/>
            <person name="Neiman D."/>
            <person name="Pearson M."/>
            <person name="Roberts A."/>
            <person name="Saif S."/>
            <person name="Shea T."/>
            <person name="Shenoy N."/>
            <person name="Sisk P."/>
            <person name="Stolte C."/>
            <person name="Sykes S."/>
            <person name="White J."/>
            <person name="Yandava C."/>
            <person name="Burger G."/>
            <person name="Gray M.W."/>
            <person name="Holland P.W.H."/>
            <person name="King N."/>
            <person name="Lang F.B.F."/>
            <person name="Roger A.J."/>
            <person name="Ruiz-Trillo I."/>
            <person name="Haas B."/>
            <person name="Nusbaum C."/>
            <person name="Birren B."/>
        </authorList>
    </citation>
    <scope>NUCLEOTIDE SEQUENCE [LARGE SCALE GENOMIC DNA]</scope>
    <source>
        <strain evidence="1 2">JP610</strain>
    </source>
</reference>
<dbReference type="STRING" id="667725.A0A0L0G4D3"/>
<gene>
    <name evidence="1" type="ORF">SARC_03855</name>
</gene>
<accession>A0A0L0G4D3</accession>
<dbReference type="Pfam" id="PF01933">
    <property type="entry name" value="CofD"/>
    <property type="match status" value="1"/>
</dbReference>
<dbReference type="InterPro" id="IPR002882">
    <property type="entry name" value="CofD"/>
</dbReference>